<evidence type="ECO:0000313" key="3">
    <source>
        <dbReference type="Proteomes" id="UP000061457"/>
    </source>
</evidence>
<evidence type="ECO:0000313" key="2">
    <source>
        <dbReference type="EMBL" id="ALO42694.1"/>
    </source>
</evidence>
<gene>
    <name evidence="2" type="ORF">PP2015_2197</name>
</gene>
<dbReference type="STRING" id="161398.PP2015_2197"/>
<keyword evidence="3" id="KW-1185">Reference proteome</keyword>
<protein>
    <submittedName>
        <fullName evidence="2">Putative alpha/beta hydrolase</fullName>
    </submittedName>
</protein>
<dbReference type="Pfam" id="PF12146">
    <property type="entry name" value="Hydrolase_4"/>
    <property type="match status" value="1"/>
</dbReference>
<organism evidence="2 3">
    <name type="scientific">Pseudoalteromonas phenolica</name>
    <dbReference type="NCBI Taxonomy" id="161398"/>
    <lineage>
        <taxon>Bacteria</taxon>
        <taxon>Pseudomonadati</taxon>
        <taxon>Pseudomonadota</taxon>
        <taxon>Gammaproteobacteria</taxon>
        <taxon>Alteromonadales</taxon>
        <taxon>Pseudoalteromonadaceae</taxon>
        <taxon>Pseudoalteromonas</taxon>
    </lineage>
</organism>
<dbReference type="Proteomes" id="UP000061457">
    <property type="component" value="Chromosome I"/>
</dbReference>
<dbReference type="OrthoDB" id="6286538at2"/>
<dbReference type="InterPro" id="IPR029058">
    <property type="entry name" value="AB_hydrolase_fold"/>
</dbReference>
<sequence>MSKVNCKEVTIICEDGYKLAGSIFSPSGQIKGAVLIGPATGIKRQFYKPFAEFLAENDFAVLSYDNRGIGGSLHGDIKKHSASLQCWGLLDQPAAIAELMAQFPNTSYHLVGHSAGGQLFGLAHNAKALTSMFNFASSSGRLLNMKIRDQFKSHFFMNLFIPISNSVFGHTKSHWLGMGEPLPKAVAKQWQTWCNGGGYVKTAFGKTIDKHYFDELTFPTMWVNAVDDFIANDKNVQDMMSVSPNIQAKTLTLDPKDHGLKEIGHMKFFSRKASVLWDIPLEWLNSHA</sequence>
<dbReference type="AlphaFoldDB" id="A0A0S2K320"/>
<dbReference type="EMBL" id="CP013187">
    <property type="protein sequence ID" value="ALO42694.1"/>
    <property type="molecule type" value="Genomic_DNA"/>
</dbReference>
<dbReference type="PIRSF" id="PIRSF037442">
    <property type="entry name" value="UCP037442_abhydr"/>
    <property type="match status" value="1"/>
</dbReference>
<accession>A0A0S2K320</accession>
<dbReference type="Gene3D" id="3.40.50.1820">
    <property type="entry name" value="alpha/beta hydrolase"/>
    <property type="match status" value="1"/>
</dbReference>
<feature type="domain" description="Serine aminopeptidase S33" evidence="1">
    <location>
        <begin position="30"/>
        <end position="119"/>
    </location>
</feature>
<dbReference type="InterPro" id="IPR022742">
    <property type="entry name" value="Hydrolase_4"/>
</dbReference>
<proteinExistence type="predicted"/>
<reference evidence="2 3" key="1">
    <citation type="submission" date="2015-11" db="EMBL/GenBank/DDBJ databases">
        <authorList>
            <person name="Zhang Y."/>
            <person name="Guo Z."/>
        </authorList>
    </citation>
    <scope>NUCLEOTIDE SEQUENCE [LARGE SCALE GENOMIC DNA]</scope>
    <source>
        <strain evidence="2 3">KCTC 12086</strain>
    </source>
</reference>
<dbReference type="SUPFAM" id="SSF53474">
    <property type="entry name" value="alpha/beta-Hydrolases"/>
    <property type="match status" value="1"/>
</dbReference>
<evidence type="ECO:0000259" key="1">
    <source>
        <dbReference type="Pfam" id="PF12146"/>
    </source>
</evidence>
<dbReference type="RefSeq" id="WP_058030405.1">
    <property type="nucleotide sequence ID" value="NZ_CP013187.1"/>
</dbReference>
<dbReference type="KEGG" id="pphe:PP2015_2197"/>
<dbReference type="GO" id="GO:0016787">
    <property type="term" value="F:hydrolase activity"/>
    <property type="evidence" value="ECO:0007669"/>
    <property type="project" value="UniProtKB-KW"/>
</dbReference>
<name>A0A0S2K320_9GAMM</name>
<dbReference type="InterPro" id="IPR017208">
    <property type="entry name" value="UCP037442_abhydr"/>
</dbReference>
<keyword evidence="2" id="KW-0378">Hydrolase</keyword>
<dbReference type="PATRIC" id="fig|161398.10.peg.2235"/>